<evidence type="ECO:0000313" key="2">
    <source>
        <dbReference type="Proteomes" id="UP000663881"/>
    </source>
</evidence>
<protein>
    <submittedName>
        <fullName evidence="1">Uncharacterized protein</fullName>
    </submittedName>
</protein>
<comment type="caution">
    <text evidence="1">The sequence shown here is derived from an EMBL/GenBank/DDBJ whole genome shotgun (WGS) entry which is preliminary data.</text>
</comment>
<dbReference type="AlphaFoldDB" id="A0A819NKN9"/>
<proteinExistence type="predicted"/>
<evidence type="ECO:0000313" key="1">
    <source>
        <dbReference type="EMBL" id="CAF3999769.1"/>
    </source>
</evidence>
<accession>A0A819NKN9</accession>
<organism evidence="1 2">
    <name type="scientific">Adineta steineri</name>
    <dbReference type="NCBI Taxonomy" id="433720"/>
    <lineage>
        <taxon>Eukaryota</taxon>
        <taxon>Metazoa</taxon>
        <taxon>Spiralia</taxon>
        <taxon>Gnathifera</taxon>
        <taxon>Rotifera</taxon>
        <taxon>Eurotatoria</taxon>
        <taxon>Bdelloidea</taxon>
        <taxon>Adinetida</taxon>
        <taxon>Adinetidae</taxon>
        <taxon>Adineta</taxon>
    </lineage>
</organism>
<gene>
    <name evidence="1" type="ORF">OKA104_LOCUS29708</name>
</gene>
<name>A0A819NKN9_9BILA</name>
<sequence>MAIASNRESVIISKTNDQFNTNYPNSLSGIINEFEYQRSISNINRVSGNLILYKTDISDNFASQITNIQLVIDIHRQTNSNPSHVELNLPPQTTVCP</sequence>
<reference evidence="1" key="1">
    <citation type="submission" date="2021-02" db="EMBL/GenBank/DDBJ databases">
        <authorList>
            <person name="Nowell W R."/>
        </authorList>
    </citation>
    <scope>NUCLEOTIDE SEQUENCE</scope>
</reference>
<dbReference type="Proteomes" id="UP000663881">
    <property type="component" value="Unassembled WGS sequence"/>
</dbReference>
<dbReference type="EMBL" id="CAJOAY010003067">
    <property type="protein sequence ID" value="CAF3999769.1"/>
    <property type="molecule type" value="Genomic_DNA"/>
</dbReference>